<reference evidence="5 6" key="1">
    <citation type="submission" date="2015-07" db="EMBL/GenBank/DDBJ databases">
        <authorList>
            <person name="Ju K.-S."/>
            <person name="Doroghazi J.R."/>
            <person name="Metcalf W.W."/>
        </authorList>
    </citation>
    <scope>NUCLEOTIDE SEQUENCE [LARGE SCALE GENOMIC DNA]</scope>
    <source>
        <strain evidence="5 6">NRRL B-3589</strain>
    </source>
</reference>
<proteinExistence type="predicted"/>
<evidence type="ECO:0000259" key="4">
    <source>
        <dbReference type="Pfam" id="PF01648"/>
    </source>
</evidence>
<feature type="domain" description="4'-phosphopantetheinyl transferase" evidence="4">
    <location>
        <begin position="5"/>
        <end position="81"/>
    </location>
</feature>
<sequence>MVRGSGERFLATLLTPAELRDCATDHGTFLPAVAGRLAAKEAVFKTFHTPLSSLPWLSIEVRKAPGGWPEAVLHGAARRLADAAGLTDLSLSISHDGGFAFAVAVATVRR</sequence>
<comment type="caution">
    <text evidence="5">The sequence shown here is derived from an EMBL/GenBank/DDBJ whole genome shotgun (WGS) entry which is preliminary data.</text>
</comment>
<dbReference type="Proteomes" id="UP000037020">
    <property type="component" value="Unassembled WGS sequence"/>
</dbReference>
<evidence type="ECO:0000256" key="1">
    <source>
        <dbReference type="ARBA" id="ARBA00022679"/>
    </source>
</evidence>
<evidence type="ECO:0000256" key="3">
    <source>
        <dbReference type="ARBA" id="ARBA00022842"/>
    </source>
</evidence>
<dbReference type="NCBIfam" id="TIGR00556">
    <property type="entry name" value="pantethn_trn"/>
    <property type="match status" value="1"/>
</dbReference>
<evidence type="ECO:0000313" key="6">
    <source>
        <dbReference type="Proteomes" id="UP000037020"/>
    </source>
</evidence>
<name>A0ABR5JCN1_9ACTN</name>
<dbReference type="InterPro" id="IPR004568">
    <property type="entry name" value="Ppantetheine-prot_Trfase_dom"/>
</dbReference>
<keyword evidence="2" id="KW-0479">Metal-binding</keyword>
<organism evidence="5 6">
    <name type="scientific">Streptomyces varsoviensis</name>
    <dbReference type="NCBI Taxonomy" id="67373"/>
    <lineage>
        <taxon>Bacteria</taxon>
        <taxon>Bacillati</taxon>
        <taxon>Actinomycetota</taxon>
        <taxon>Actinomycetes</taxon>
        <taxon>Kitasatosporales</taxon>
        <taxon>Streptomycetaceae</taxon>
        <taxon>Streptomyces</taxon>
    </lineage>
</organism>
<evidence type="ECO:0000313" key="5">
    <source>
        <dbReference type="EMBL" id="KOG90821.1"/>
    </source>
</evidence>
<dbReference type="EMBL" id="LGUT01000541">
    <property type="protein sequence ID" value="KOG90821.1"/>
    <property type="molecule type" value="Genomic_DNA"/>
</dbReference>
<gene>
    <name evidence="5" type="ORF">ADK38_06600</name>
</gene>
<keyword evidence="1" id="KW-0808">Transferase</keyword>
<protein>
    <recommendedName>
        <fullName evidence="4">4'-phosphopantetheinyl transferase domain-containing protein</fullName>
    </recommendedName>
</protein>
<keyword evidence="6" id="KW-1185">Reference proteome</keyword>
<accession>A0ABR5JCN1</accession>
<dbReference type="SUPFAM" id="SSF56214">
    <property type="entry name" value="4'-phosphopantetheinyl transferase"/>
    <property type="match status" value="1"/>
</dbReference>
<keyword evidence="3" id="KW-0460">Magnesium</keyword>
<dbReference type="InterPro" id="IPR037143">
    <property type="entry name" value="4-PPantetheinyl_Trfase_dom_sf"/>
</dbReference>
<dbReference type="InterPro" id="IPR008278">
    <property type="entry name" value="4-PPantetheinyl_Trfase_dom"/>
</dbReference>
<dbReference type="Pfam" id="PF01648">
    <property type="entry name" value="ACPS"/>
    <property type="match status" value="1"/>
</dbReference>
<evidence type="ECO:0000256" key="2">
    <source>
        <dbReference type="ARBA" id="ARBA00022723"/>
    </source>
</evidence>
<dbReference type="Gene3D" id="3.90.470.20">
    <property type="entry name" value="4'-phosphopantetheinyl transferase domain"/>
    <property type="match status" value="1"/>
</dbReference>